<name>A0ACC1YKF9_MELAZ</name>
<keyword evidence="2" id="KW-1185">Reference proteome</keyword>
<organism evidence="1 2">
    <name type="scientific">Melia azedarach</name>
    <name type="common">Chinaberry tree</name>
    <dbReference type="NCBI Taxonomy" id="155640"/>
    <lineage>
        <taxon>Eukaryota</taxon>
        <taxon>Viridiplantae</taxon>
        <taxon>Streptophyta</taxon>
        <taxon>Embryophyta</taxon>
        <taxon>Tracheophyta</taxon>
        <taxon>Spermatophyta</taxon>
        <taxon>Magnoliopsida</taxon>
        <taxon>eudicotyledons</taxon>
        <taxon>Gunneridae</taxon>
        <taxon>Pentapetalae</taxon>
        <taxon>rosids</taxon>
        <taxon>malvids</taxon>
        <taxon>Sapindales</taxon>
        <taxon>Meliaceae</taxon>
        <taxon>Melia</taxon>
    </lineage>
</organism>
<dbReference type="Proteomes" id="UP001164539">
    <property type="component" value="Chromosome 3"/>
</dbReference>
<proteinExistence type="predicted"/>
<reference evidence="1 2" key="1">
    <citation type="journal article" date="2023" name="Science">
        <title>Complex scaffold remodeling in plant triterpene biosynthesis.</title>
        <authorList>
            <person name="De La Pena R."/>
            <person name="Hodgson H."/>
            <person name="Liu J.C."/>
            <person name="Stephenson M.J."/>
            <person name="Martin A.C."/>
            <person name="Owen C."/>
            <person name="Harkess A."/>
            <person name="Leebens-Mack J."/>
            <person name="Jimenez L.E."/>
            <person name="Osbourn A."/>
            <person name="Sattely E.S."/>
        </authorList>
    </citation>
    <scope>NUCLEOTIDE SEQUENCE [LARGE SCALE GENOMIC DNA]</scope>
    <source>
        <strain evidence="2">cv. JPN11</strain>
        <tissue evidence="1">Leaf</tissue>
    </source>
</reference>
<comment type="caution">
    <text evidence="1">The sequence shown here is derived from an EMBL/GenBank/DDBJ whole genome shotgun (WGS) entry which is preliminary data.</text>
</comment>
<accession>A0ACC1YKF9</accession>
<gene>
    <name evidence="1" type="ORF">OWV82_006886</name>
</gene>
<sequence length="1428" mass="162486">MAVGELLLSAFFQVLFDRLSNPELLNFVTQQGVRSKLRKWEKKLKIIQAVLGDAEEKQLTDEAVKIWLEDLRDLAYDAEDIVERFATQALERKMMAEHQATDRKVQNLIPGFFTSFSPSSFKFNVSMRSKIKDIHRRLEELCKQRIELGLEIDPGRISTASQQRPPSTSVPTERAVYGRDEDKAKILEMVLSDTPNDSNFRVIPIVGMAGVGKTTLARVVYNDKAVEDFMFDIKAWVCVSDDFDVLSISKALLESINCRACDLKTLNEVLVQLKMAVDGKKFLLVLDDVWNEDYSLWETLKSPFMGSAPKSKIIVTTRHAHVASTMGPVEHYNLQLLSDEDCWSVFMKHVFESTDHSHAHQISQSFRKKVIEKCAGLPLAASTLGGLLRSRRYGAWEDVLNNKIWDSPQQSGILPVLRLSYHYLPSYLKRCFAYCAILPKDYEFEERELVFLWMAEGMIQQSRNNKQLEDSGSEYFHELVSRSIFQHSGNDTSKFIMHDLVHDLAQFIFGGTSLRLEDVDKNLRRFERARHFSYNRSHFDGKSIMFPYDVKHLRTFLPMPFCSSNSSPNHYMTSMVLHDLLIKFVNMRVLSLQGYYITVLPNSVGDLRLLRYLNLAGTMIRSLPKSTSSLFNLQILILRSCSRLMKLPSNMRNLINLRHLDITGVNLREMPLGMKELKNIQTLTNFIVGKGIGSGLQDLKDLQFLSGELCISGLENVTDLEDIREVIVRDKKGLQALSFQWRSQADNSGNEIVEENVLGMLQPHTNIKKLTITCYSGKRFPLWIGDPSLSNIVTLELINCKNCTSLPTLGMLGSLKHLNIEGMTGIKRIGFEIYGDCSKPFQSLETLRCEYLAEWEHWDTVKENEHVEIFPSLLELSIVECPNLSEKLPDHLPLLETLVISECPKLAVSFSSFPMLCKLEVNGCKELVCSTPIDSQAIKSMTITNSSLDIYGSKGMVYNSPTDSKSLLKFVHISNFLEFGKLLKRRFQEVEYLAIGDFSLLISSRRYSGIFPYEKPAQGLHMVTYPEEVSIEENCVSLISFPEINVLSNNLRSLKIENSRDLKCLPLGMMKNIAQLESLYIKSCHSLTFIVRGKLPSSLKRLEIWSCKKLQRLLGDENDVCASSSTSSSSSSSCSSSMTLEHLEIWYCSELVTLSSRSQLLETLESLYIRDCPKLESVAESFHGNANLKEMGFVNCKSLKSIPEGLHNLNSLQQISLGNCPSLVCFPERGLPSTISSVAIDKCDKLRALPNNMHKLNALRHLEIRQCPGILCLPLEGFPINLTSLKIEDTKLYKALMLWGLHRLNSLKRLWIHGCHEAESFPDDEIGVMLPSSLNQLFLFGFLKLKKLSSVGFQSLSTLEVLWIYNCPKLTSFPEQGLPPSLLRLYIWNCPLLKRHCKRDKGKEWYKLTHIPCVEIDRKFIYDPEEEE</sequence>
<evidence type="ECO:0000313" key="2">
    <source>
        <dbReference type="Proteomes" id="UP001164539"/>
    </source>
</evidence>
<evidence type="ECO:0000313" key="1">
    <source>
        <dbReference type="EMBL" id="KAJ4723524.1"/>
    </source>
</evidence>
<protein>
    <submittedName>
        <fullName evidence="1">Disease resistance protein</fullName>
    </submittedName>
</protein>
<dbReference type="EMBL" id="CM051396">
    <property type="protein sequence ID" value="KAJ4723524.1"/>
    <property type="molecule type" value="Genomic_DNA"/>
</dbReference>